<protein>
    <recommendedName>
        <fullName evidence="9">peptidylprolyl isomerase</fullName>
        <ecNumber evidence="9">5.2.1.8</ecNumber>
    </recommendedName>
</protein>
<comment type="caution">
    <text evidence="11">The sequence shown here is derived from an EMBL/GenBank/DDBJ whole genome shotgun (WGS) entry which is preliminary data.</text>
</comment>
<dbReference type="EMBL" id="JAAGRR010000072">
    <property type="protein sequence ID" value="NDY42639.1"/>
    <property type="molecule type" value="Genomic_DNA"/>
</dbReference>
<dbReference type="SUPFAM" id="SSF54534">
    <property type="entry name" value="FKBP-like"/>
    <property type="match status" value="1"/>
</dbReference>
<keyword evidence="6" id="KW-0143">Chaperone</keyword>
<evidence type="ECO:0000256" key="8">
    <source>
        <dbReference type="ARBA" id="ARBA00037071"/>
    </source>
</evidence>
<dbReference type="RefSeq" id="WP_163298775.1">
    <property type="nucleotide sequence ID" value="NZ_JAAGRR010000072.1"/>
</dbReference>
<dbReference type="EC" id="5.2.1.8" evidence="9"/>
<sequence length="181" mass="19481">MKVGPQAFVRMSYTISPAEPGLDFGPVGPREFPFVFGEGHVPEALEAAIRGLRAGETASARIEAEEAFGPHRPDLVATGPRDFLPWDEPCVPGRIVELPDPEGGRSRYVRVVAVDGDEVTLDFNHPLAGRPVRFDMTILEVRPVEQADWDAILQEEAELEAAARGGHPEGCGCGCHGEGGE</sequence>
<name>A0A6N9TNC1_DISTH</name>
<feature type="domain" description="PPIase FKBP-type" evidence="10">
    <location>
        <begin position="6"/>
        <end position="70"/>
    </location>
</feature>
<dbReference type="GO" id="GO:0042026">
    <property type="term" value="P:protein refolding"/>
    <property type="evidence" value="ECO:0007669"/>
    <property type="project" value="UniProtKB-ARBA"/>
</dbReference>
<dbReference type="Gene3D" id="3.10.50.40">
    <property type="match status" value="1"/>
</dbReference>
<proteinExistence type="inferred from homology"/>
<dbReference type="GO" id="GO:0005737">
    <property type="term" value="C:cytoplasm"/>
    <property type="evidence" value="ECO:0007669"/>
    <property type="project" value="UniProtKB-SubCell"/>
</dbReference>
<keyword evidence="7 9" id="KW-0413">Isomerase</keyword>
<dbReference type="PROSITE" id="PS50059">
    <property type="entry name" value="FKBP_PPIASE"/>
    <property type="match status" value="1"/>
</dbReference>
<evidence type="ECO:0000256" key="1">
    <source>
        <dbReference type="ARBA" id="ARBA00000971"/>
    </source>
</evidence>
<dbReference type="InterPro" id="IPR001179">
    <property type="entry name" value="PPIase_FKBP_dom"/>
</dbReference>
<evidence type="ECO:0000256" key="3">
    <source>
        <dbReference type="ARBA" id="ARBA00006577"/>
    </source>
</evidence>
<comment type="catalytic activity">
    <reaction evidence="1 9">
        <text>[protein]-peptidylproline (omega=180) = [protein]-peptidylproline (omega=0)</text>
        <dbReference type="Rhea" id="RHEA:16237"/>
        <dbReference type="Rhea" id="RHEA-COMP:10747"/>
        <dbReference type="Rhea" id="RHEA-COMP:10748"/>
        <dbReference type="ChEBI" id="CHEBI:83833"/>
        <dbReference type="ChEBI" id="CHEBI:83834"/>
        <dbReference type="EC" id="5.2.1.8"/>
    </reaction>
</comment>
<accession>A0A6N9TNC1</accession>
<evidence type="ECO:0000313" key="12">
    <source>
        <dbReference type="Proteomes" id="UP000469346"/>
    </source>
</evidence>
<dbReference type="GO" id="GO:0003755">
    <property type="term" value="F:peptidyl-prolyl cis-trans isomerase activity"/>
    <property type="evidence" value="ECO:0007669"/>
    <property type="project" value="UniProtKB-KW"/>
</dbReference>
<evidence type="ECO:0000256" key="2">
    <source>
        <dbReference type="ARBA" id="ARBA00004496"/>
    </source>
</evidence>
<dbReference type="PANTHER" id="PTHR47861:SF3">
    <property type="entry name" value="FKBP-TYPE PEPTIDYL-PROLYL CIS-TRANS ISOMERASE SLYD"/>
    <property type="match status" value="1"/>
</dbReference>
<evidence type="ECO:0000256" key="5">
    <source>
        <dbReference type="ARBA" id="ARBA00023110"/>
    </source>
</evidence>
<evidence type="ECO:0000256" key="9">
    <source>
        <dbReference type="PROSITE-ProRule" id="PRU00277"/>
    </source>
</evidence>
<evidence type="ECO:0000256" key="4">
    <source>
        <dbReference type="ARBA" id="ARBA00022490"/>
    </source>
</evidence>
<keyword evidence="5 9" id="KW-0697">Rotamase</keyword>
<evidence type="ECO:0000256" key="6">
    <source>
        <dbReference type="ARBA" id="ARBA00023186"/>
    </source>
</evidence>
<comment type="function">
    <text evidence="8">Also involved in hydrogenase metallocenter assembly, probably by participating in the nickel insertion step. This function in hydrogenase biosynthesis requires chaperone activity and the presence of the metal-binding domain, but not PPIase activity.</text>
</comment>
<gene>
    <name evidence="11" type="ORF">G3N55_07255</name>
</gene>
<dbReference type="PANTHER" id="PTHR47861">
    <property type="entry name" value="FKBP-TYPE PEPTIDYL-PROLYL CIS-TRANS ISOMERASE SLYD"/>
    <property type="match status" value="1"/>
</dbReference>
<comment type="subcellular location">
    <subcellularLocation>
        <location evidence="2">Cytoplasm</location>
    </subcellularLocation>
</comment>
<dbReference type="InterPro" id="IPR046357">
    <property type="entry name" value="PPIase_dom_sf"/>
</dbReference>
<evidence type="ECO:0000256" key="7">
    <source>
        <dbReference type="ARBA" id="ARBA00023235"/>
    </source>
</evidence>
<keyword evidence="12" id="KW-1185">Reference proteome</keyword>
<keyword evidence="4" id="KW-0963">Cytoplasm</keyword>
<organism evidence="11 12">
    <name type="scientific">Dissulfurirhabdus thermomarina</name>
    <dbReference type="NCBI Taxonomy" id="1765737"/>
    <lineage>
        <taxon>Bacteria</taxon>
        <taxon>Deltaproteobacteria</taxon>
        <taxon>Dissulfurirhabdaceae</taxon>
        <taxon>Dissulfurirhabdus</taxon>
    </lineage>
</organism>
<dbReference type="Proteomes" id="UP000469346">
    <property type="component" value="Unassembled WGS sequence"/>
</dbReference>
<dbReference type="AlphaFoldDB" id="A0A6N9TNC1"/>
<reference evidence="11 12" key="1">
    <citation type="submission" date="2020-02" db="EMBL/GenBank/DDBJ databases">
        <title>Comparative genomics of sulfur disproportionating microorganisms.</title>
        <authorList>
            <person name="Ward L.M."/>
            <person name="Bertran E."/>
            <person name="Johnston D.T."/>
        </authorList>
    </citation>
    <scope>NUCLEOTIDE SEQUENCE [LARGE SCALE GENOMIC DNA]</scope>
    <source>
        <strain evidence="11 12">DSM 100025</strain>
    </source>
</reference>
<evidence type="ECO:0000313" key="11">
    <source>
        <dbReference type="EMBL" id="NDY42639.1"/>
    </source>
</evidence>
<comment type="similarity">
    <text evidence="3">Belongs to the FKBP-type PPIase family.</text>
</comment>
<evidence type="ECO:0000259" key="10">
    <source>
        <dbReference type="PROSITE" id="PS50059"/>
    </source>
</evidence>